<dbReference type="GO" id="GO:0005975">
    <property type="term" value="P:carbohydrate metabolic process"/>
    <property type="evidence" value="ECO:0007669"/>
    <property type="project" value="InterPro"/>
</dbReference>
<evidence type="ECO:0000256" key="3">
    <source>
        <dbReference type="ARBA" id="ARBA00023295"/>
    </source>
</evidence>
<sequence length="514" mass="53636">MIADAFSASADLARQISTTMLPGFEGHTLPGWLERRLCAGLGGVCLFSTNIGTPEQVRALTDAIRRANPRAVIAIDEEGGDVTRLHHATGSPFPGNAILGRLDDPELTRRVAARVGEELREVGCTLTFAPDADINSNPDNPVIGTRSFGPTADVVARHTAEWVRGVQEAGIAASAKHFPGHGDTAQDSHLALPVIDRSLDELRERELVPFRAAIAQGTRTIMTSHILLPQLDPERPATLSPTILQGLLREELGFTGVIVSDALDMRGASAVTGIPEAAVRALAAGCDLLCIGTANTDEEMTQIEARVATAVAEGRLEAARVAEAAGRVLSLAGMEPVATREVPGPAETLVSVARVAETFEVRAGVAVPALGEGSGTHLLVIDGVPNVAVGPLPWGPLAARDLGRAPGEAGQLPLLTEQRVSAGPVDAALAGIPSDRDLIVVGQNHHREPFNRELITALIERGQRVLTVDMGWPAPDRAFADIATFGASRTTGQALLDLLAAGRPATASLPGGAV</sequence>
<dbReference type="InterPro" id="IPR019800">
    <property type="entry name" value="Glyco_hydro_3_AS"/>
</dbReference>
<dbReference type="RefSeq" id="WP_141915551.1">
    <property type="nucleotide sequence ID" value="NZ_BAAAYS010000001.1"/>
</dbReference>
<dbReference type="AlphaFoldDB" id="A0A543I515"/>
<reference evidence="5 6" key="1">
    <citation type="submission" date="2019-06" db="EMBL/GenBank/DDBJ databases">
        <title>Sequencing the genomes of 1000 actinobacteria strains.</title>
        <authorList>
            <person name="Klenk H.-P."/>
        </authorList>
    </citation>
    <scope>NUCLEOTIDE SEQUENCE [LARGE SCALE GENOMIC DNA]</scope>
    <source>
        <strain evidence="5 6">DSM 18031</strain>
    </source>
</reference>
<keyword evidence="6" id="KW-1185">Reference proteome</keyword>
<keyword evidence="2" id="KW-0378">Hydrolase</keyword>
<accession>A0A543I515</accession>
<dbReference type="GO" id="GO:0009254">
    <property type="term" value="P:peptidoglycan turnover"/>
    <property type="evidence" value="ECO:0007669"/>
    <property type="project" value="TreeGrafter"/>
</dbReference>
<dbReference type="InterPro" id="IPR036962">
    <property type="entry name" value="Glyco_hydro_3_N_sf"/>
</dbReference>
<comment type="similarity">
    <text evidence="1">Belongs to the glycosyl hydrolase 3 family.</text>
</comment>
<dbReference type="Pfam" id="PF00933">
    <property type="entry name" value="Glyco_hydro_3"/>
    <property type="match status" value="1"/>
</dbReference>
<evidence type="ECO:0000256" key="2">
    <source>
        <dbReference type="ARBA" id="ARBA00022801"/>
    </source>
</evidence>
<evidence type="ECO:0000259" key="4">
    <source>
        <dbReference type="Pfam" id="PF00933"/>
    </source>
</evidence>
<dbReference type="Proteomes" id="UP000318331">
    <property type="component" value="Unassembled WGS sequence"/>
</dbReference>
<evidence type="ECO:0000256" key="1">
    <source>
        <dbReference type="ARBA" id="ARBA00005336"/>
    </source>
</evidence>
<dbReference type="PANTHER" id="PTHR30480:SF16">
    <property type="entry name" value="GLYCOSIDE HYDROLASE FAMILY 3 DOMAIN PROTEIN"/>
    <property type="match status" value="1"/>
</dbReference>
<dbReference type="InterPro" id="IPR017853">
    <property type="entry name" value="GH"/>
</dbReference>
<dbReference type="PRINTS" id="PR00133">
    <property type="entry name" value="GLHYDRLASE3"/>
</dbReference>
<name>A0A543I515_9MICO</name>
<dbReference type="SUPFAM" id="SSF51445">
    <property type="entry name" value="(Trans)glycosidases"/>
    <property type="match status" value="1"/>
</dbReference>
<proteinExistence type="inferred from homology"/>
<dbReference type="GO" id="GO:0004553">
    <property type="term" value="F:hydrolase activity, hydrolyzing O-glycosyl compounds"/>
    <property type="evidence" value="ECO:0007669"/>
    <property type="project" value="InterPro"/>
</dbReference>
<keyword evidence="3" id="KW-0326">Glycosidase</keyword>
<comment type="caution">
    <text evidence="5">The sequence shown here is derived from an EMBL/GenBank/DDBJ whole genome shotgun (WGS) entry which is preliminary data.</text>
</comment>
<dbReference type="NCBIfam" id="NF003740">
    <property type="entry name" value="PRK05337.1"/>
    <property type="match status" value="1"/>
</dbReference>
<dbReference type="InterPro" id="IPR001764">
    <property type="entry name" value="Glyco_hydro_3_N"/>
</dbReference>
<dbReference type="InterPro" id="IPR050226">
    <property type="entry name" value="NagZ_Beta-hexosaminidase"/>
</dbReference>
<gene>
    <name evidence="5" type="ORF">FB466_0500</name>
</gene>
<dbReference type="OrthoDB" id="9805821at2"/>
<dbReference type="Gene3D" id="3.20.20.300">
    <property type="entry name" value="Glycoside hydrolase, family 3, N-terminal domain"/>
    <property type="match status" value="1"/>
</dbReference>
<evidence type="ECO:0000313" key="5">
    <source>
        <dbReference type="EMBL" id="TQM65688.1"/>
    </source>
</evidence>
<organism evidence="5 6">
    <name type="scientific">Klugiella xanthotipulae</name>
    <dbReference type="NCBI Taxonomy" id="244735"/>
    <lineage>
        <taxon>Bacteria</taxon>
        <taxon>Bacillati</taxon>
        <taxon>Actinomycetota</taxon>
        <taxon>Actinomycetes</taxon>
        <taxon>Micrococcales</taxon>
        <taxon>Microbacteriaceae</taxon>
        <taxon>Klugiella</taxon>
    </lineage>
</organism>
<dbReference type="EMBL" id="VFPN01000001">
    <property type="protein sequence ID" value="TQM65688.1"/>
    <property type="molecule type" value="Genomic_DNA"/>
</dbReference>
<feature type="domain" description="Glycoside hydrolase family 3 N-terminal" evidence="4">
    <location>
        <begin position="40"/>
        <end position="331"/>
    </location>
</feature>
<protein>
    <submittedName>
        <fullName evidence="5">Beta-N-acetylhexosaminidase</fullName>
    </submittedName>
</protein>
<dbReference type="PROSITE" id="PS00775">
    <property type="entry name" value="GLYCOSYL_HYDROL_F3"/>
    <property type="match status" value="1"/>
</dbReference>
<evidence type="ECO:0000313" key="6">
    <source>
        <dbReference type="Proteomes" id="UP000318331"/>
    </source>
</evidence>
<dbReference type="PANTHER" id="PTHR30480">
    <property type="entry name" value="BETA-HEXOSAMINIDASE-RELATED"/>
    <property type="match status" value="1"/>
</dbReference>